<evidence type="ECO:0000256" key="5">
    <source>
        <dbReference type="ARBA" id="ARBA00023136"/>
    </source>
</evidence>
<gene>
    <name evidence="7" type="ORF">I568_00070</name>
</gene>
<evidence type="ECO:0000256" key="6">
    <source>
        <dbReference type="SAM" id="Phobius"/>
    </source>
</evidence>
<keyword evidence="8" id="KW-1185">Reference proteome</keyword>
<feature type="transmembrane region" description="Helical" evidence="6">
    <location>
        <begin position="12"/>
        <end position="31"/>
    </location>
</feature>
<sequence>MNKKEYSFCQQAIIFAIIIFISKLIVGVLPIPIPSSVVGMILLFVALCAGIVKLEQVEGLSNSLSKVITFLFVPSGISLVDSLDLMKNYGVQIVLVICVATLALLVITGWSGMLLLKLRSAHKLHLPQWLSAKRPINNKGEVRL</sequence>
<keyword evidence="2" id="KW-1003">Cell membrane</keyword>
<evidence type="ECO:0000313" key="8">
    <source>
        <dbReference type="Proteomes" id="UP000014113"/>
    </source>
</evidence>
<dbReference type="InterPro" id="IPR005538">
    <property type="entry name" value="LrgA/CidA"/>
</dbReference>
<comment type="caution">
    <text evidence="7">The sequence shown here is derived from an EMBL/GenBank/DDBJ whole genome shotgun (WGS) entry which is preliminary data.</text>
</comment>
<dbReference type="OrthoDB" id="3176438at2"/>
<feature type="transmembrane region" description="Helical" evidence="6">
    <location>
        <begin position="89"/>
        <end position="116"/>
    </location>
</feature>
<evidence type="ECO:0000256" key="1">
    <source>
        <dbReference type="ARBA" id="ARBA00004651"/>
    </source>
</evidence>
<keyword evidence="3 6" id="KW-0812">Transmembrane</keyword>
<dbReference type="AlphaFoldDB" id="S0KCA8"/>
<accession>S0KCA8</accession>
<keyword evidence="5 6" id="KW-0472">Membrane</keyword>
<name>S0KCA8_9ENTE</name>
<dbReference type="RefSeq" id="WP_016184301.1">
    <property type="nucleotide sequence ID" value="NZ_JXKI01000019.1"/>
</dbReference>
<dbReference type="PANTHER" id="PTHR33931">
    <property type="entry name" value="HOLIN-LIKE PROTEIN CIDA-RELATED"/>
    <property type="match status" value="1"/>
</dbReference>
<dbReference type="PANTHER" id="PTHR33931:SF4">
    <property type="entry name" value="ANTIHOLIN-LIKE PROTEIN LRGA"/>
    <property type="match status" value="1"/>
</dbReference>
<dbReference type="Pfam" id="PF03788">
    <property type="entry name" value="LrgA"/>
    <property type="match status" value="1"/>
</dbReference>
<dbReference type="EMBL" id="ASWJ01000001">
    <property type="protein sequence ID" value="EOW87784.1"/>
    <property type="molecule type" value="Genomic_DNA"/>
</dbReference>
<evidence type="ECO:0000256" key="2">
    <source>
        <dbReference type="ARBA" id="ARBA00022475"/>
    </source>
</evidence>
<dbReference type="GO" id="GO:0016787">
    <property type="term" value="F:hydrolase activity"/>
    <property type="evidence" value="ECO:0007669"/>
    <property type="project" value="UniProtKB-KW"/>
</dbReference>
<evidence type="ECO:0000313" key="7">
    <source>
        <dbReference type="EMBL" id="EOW87784.1"/>
    </source>
</evidence>
<proteinExistence type="predicted"/>
<dbReference type="NCBIfam" id="NF003155">
    <property type="entry name" value="PRK04125.1"/>
    <property type="match status" value="1"/>
</dbReference>
<protein>
    <submittedName>
        <fullName evidence="7">Murein hydrolase regulator LrgA</fullName>
    </submittedName>
</protein>
<comment type="subcellular location">
    <subcellularLocation>
        <location evidence="1">Cell membrane</location>
        <topology evidence="1">Multi-pass membrane protein</topology>
    </subcellularLocation>
</comment>
<dbReference type="GO" id="GO:0005886">
    <property type="term" value="C:plasma membrane"/>
    <property type="evidence" value="ECO:0007669"/>
    <property type="project" value="UniProtKB-SubCell"/>
</dbReference>
<dbReference type="eggNOG" id="COG1380">
    <property type="taxonomic scope" value="Bacteria"/>
</dbReference>
<evidence type="ECO:0000256" key="4">
    <source>
        <dbReference type="ARBA" id="ARBA00022989"/>
    </source>
</evidence>
<dbReference type="STRING" id="1121865.OMW_02205"/>
<reference evidence="7 8" key="1">
    <citation type="submission" date="2013-03" db="EMBL/GenBank/DDBJ databases">
        <title>The Genome Sequence of Enterococcus columbae ATCC_51263 (PacBio/Illumina hybrid assembly).</title>
        <authorList>
            <consortium name="The Broad Institute Genomics Platform"/>
            <consortium name="The Broad Institute Genome Sequencing Center for Infectious Disease"/>
            <person name="Earl A."/>
            <person name="Russ C."/>
            <person name="Gilmore M."/>
            <person name="Surin D."/>
            <person name="Walker B."/>
            <person name="Young S."/>
            <person name="Zeng Q."/>
            <person name="Gargeya S."/>
            <person name="Fitzgerald M."/>
            <person name="Haas B."/>
            <person name="Abouelleil A."/>
            <person name="Allen A.W."/>
            <person name="Alvarado L."/>
            <person name="Arachchi H.M."/>
            <person name="Berlin A.M."/>
            <person name="Chapman S.B."/>
            <person name="Gainer-Dewar J."/>
            <person name="Goldberg J."/>
            <person name="Griggs A."/>
            <person name="Gujja S."/>
            <person name="Hansen M."/>
            <person name="Howarth C."/>
            <person name="Imamovic A."/>
            <person name="Ireland A."/>
            <person name="Larimer J."/>
            <person name="McCowan C."/>
            <person name="Murphy C."/>
            <person name="Pearson M."/>
            <person name="Poon T.W."/>
            <person name="Priest M."/>
            <person name="Roberts A."/>
            <person name="Saif S."/>
            <person name="Shea T."/>
            <person name="Sisk P."/>
            <person name="Sykes S."/>
            <person name="Wortman J."/>
            <person name="Nusbaum C."/>
            <person name="Birren B."/>
        </authorList>
    </citation>
    <scope>NUCLEOTIDE SEQUENCE [LARGE SCALE GENOMIC DNA]</scope>
    <source>
        <strain evidence="7 8">ATCC 51263</strain>
    </source>
</reference>
<keyword evidence="4 6" id="KW-1133">Transmembrane helix</keyword>
<dbReference type="PATRIC" id="fig|1121865.3.peg.2149"/>
<organism evidence="7 8">
    <name type="scientific">Enterococcus columbae DSM 7374 = ATCC 51263</name>
    <dbReference type="NCBI Taxonomy" id="1121865"/>
    <lineage>
        <taxon>Bacteria</taxon>
        <taxon>Bacillati</taxon>
        <taxon>Bacillota</taxon>
        <taxon>Bacilli</taxon>
        <taxon>Lactobacillales</taxon>
        <taxon>Enterococcaceae</taxon>
        <taxon>Enterococcus</taxon>
    </lineage>
</organism>
<dbReference type="Proteomes" id="UP000014113">
    <property type="component" value="Unassembled WGS sequence"/>
</dbReference>
<evidence type="ECO:0000256" key="3">
    <source>
        <dbReference type="ARBA" id="ARBA00022692"/>
    </source>
</evidence>
<keyword evidence="7" id="KW-0378">Hydrolase</keyword>